<protein>
    <submittedName>
        <fullName evidence="1">Uncharacterized protein</fullName>
    </submittedName>
</protein>
<evidence type="ECO:0000313" key="2">
    <source>
        <dbReference type="Proteomes" id="UP001152798"/>
    </source>
</evidence>
<sequence>MKAIEFGLQSEADLFWKTIGRKRHIRNQE</sequence>
<dbReference type="EMBL" id="OV725077">
    <property type="protein sequence ID" value="CAH1388497.1"/>
    <property type="molecule type" value="Genomic_DNA"/>
</dbReference>
<proteinExistence type="predicted"/>
<gene>
    <name evidence="1" type="ORF">NEZAVI_LOCUS108</name>
</gene>
<accession>A0A9P0E552</accession>
<evidence type="ECO:0000313" key="1">
    <source>
        <dbReference type="EMBL" id="CAH1388497.1"/>
    </source>
</evidence>
<organism evidence="1 2">
    <name type="scientific">Nezara viridula</name>
    <name type="common">Southern green stink bug</name>
    <name type="synonym">Cimex viridulus</name>
    <dbReference type="NCBI Taxonomy" id="85310"/>
    <lineage>
        <taxon>Eukaryota</taxon>
        <taxon>Metazoa</taxon>
        <taxon>Ecdysozoa</taxon>
        <taxon>Arthropoda</taxon>
        <taxon>Hexapoda</taxon>
        <taxon>Insecta</taxon>
        <taxon>Pterygota</taxon>
        <taxon>Neoptera</taxon>
        <taxon>Paraneoptera</taxon>
        <taxon>Hemiptera</taxon>
        <taxon>Heteroptera</taxon>
        <taxon>Panheteroptera</taxon>
        <taxon>Pentatomomorpha</taxon>
        <taxon>Pentatomoidea</taxon>
        <taxon>Pentatomidae</taxon>
        <taxon>Pentatominae</taxon>
        <taxon>Nezara</taxon>
    </lineage>
</organism>
<reference evidence="1" key="1">
    <citation type="submission" date="2022-01" db="EMBL/GenBank/DDBJ databases">
        <authorList>
            <person name="King R."/>
        </authorList>
    </citation>
    <scope>NUCLEOTIDE SEQUENCE</scope>
</reference>
<dbReference type="Proteomes" id="UP001152798">
    <property type="component" value="Chromosome 1"/>
</dbReference>
<keyword evidence="2" id="KW-1185">Reference proteome</keyword>
<name>A0A9P0E552_NEZVI</name>
<dbReference type="AlphaFoldDB" id="A0A9P0E552"/>